<name>A0A6H0SA57_9MYCO</name>
<dbReference type="KEGG" id="mfre:EXE63_21730"/>
<organism evidence="1 2">
    <name type="scientific">Mycolicibacterium frederiksbergense</name>
    <dbReference type="NCBI Taxonomy" id="117567"/>
    <lineage>
        <taxon>Bacteria</taxon>
        <taxon>Bacillati</taxon>
        <taxon>Actinomycetota</taxon>
        <taxon>Actinomycetes</taxon>
        <taxon>Mycobacteriales</taxon>
        <taxon>Mycobacteriaceae</taxon>
        <taxon>Mycolicibacterium</taxon>
    </lineage>
</organism>
<dbReference type="AlphaFoldDB" id="A0A6H0SA57"/>
<accession>A0A6H0SA57</accession>
<dbReference type="EMBL" id="CP038799">
    <property type="protein sequence ID" value="QIV83215.1"/>
    <property type="molecule type" value="Genomic_DNA"/>
</dbReference>
<dbReference type="RefSeq" id="WP_168143647.1">
    <property type="nucleotide sequence ID" value="NZ_CP038799.1"/>
</dbReference>
<protein>
    <submittedName>
        <fullName evidence="1">Uncharacterized protein</fullName>
    </submittedName>
</protein>
<reference evidence="1 2" key="1">
    <citation type="submission" date="2019-04" db="EMBL/GenBank/DDBJ databases">
        <title>Draft, Whole-Genome Sequence of the Anthracene-degrading Mycobacterium frederiksbergense LB501T, Isolated from a Polycyclic Aromatic Hydrocarbon (PAH)-Contaminated Soil.</title>
        <authorList>
            <person name="Augelletti F."/>
        </authorList>
    </citation>
    <scope>NUCLEOTIDE SEQUENCE [LARGE SCALE GENOMIC DNA]</scope>
    <source>
        <strain evidence="1 2">LB 501T</strain>
    </source>
</reference>
<evidence type="ECO:0000313" key="2">
    <source>
        <dbReference type="Proteomes" id="UP000501849"/>
    </source>
</evidence>
<dbReference type="Proteomes" id="UP000501849">
    <property type="component" value="Chromosome"/>
</dbReference>
<proteinExistence type="predicted"/>
<keyword evidence="2" id="KW-1185">Reference proteome</keyword>
<sequence>MTTMADNSTDESANIAQARLLLGALWEQVEDTSRKIEDEEARVARRPTGAPARPHRVNTVQLRKELYQLHGMIDGINRRFPQIATGV</sequence>
<gene>
    <name evidence="1" type="ORF">EXE63_21730</name>
</gene>
<evidence type="ECO:0000313" key="1">
    <source>
        <dbReference type="EMBL" id="QIV83215.1"/>
    </source>
</evidence>